<dbReference type="PANTHER" id="PTHR23151">
    <property type="entry name" value="DIHYDROLIPOAMIDE ACETYL/SUCCINYL-TRANSFERASE-RELATED"/>
    <property type="match status" value="1"/>
</dbReference>
<reference evidence="8 9" key="1">
    <citation type="journal article" date="2019" name="BMC Genomics">
        <title>New insights from Opisthorchis felineus genome: update on genomics of the epidemiologically important liver flukes.</title>
        <authorList>
            <person name="Ershov N.I."/>
            <person name="Mordvinov V.A."/>
            <person name="Prokhortchouk E.B."/>
            <person name="Pakharukova M.Y."/>
            <person name="Gunbin K.V."/>
            <person name="Ustyantsev K."/>
            <person name="Genaev M.A."/>
            <person name="Blinov A.G."/>
            <person name="Mazur A."/>
            <person name="Boulygina E."/>
            <person name="Tsygankova S."/>
            <person name="Khrameeva E."/>
            <person name="Chekanov N."/>
            <person name="Fan G."/>
            <person name="Xiao A."/>
            <person name="Zhang H."/>
            <person name="Xu X."/>
            <person name="Yang H."/>
            <person name="Solovyev V."/>
            <person name="Lee S.M."/>
            <person name="Liu X."/>
            <person name="Afonnikov D.A."/>
            <person name="Skryabin K.G."/>
        </authorList>
    </citation>
    <scope>NUCLEOTIDE SEQUENCE [LARGE SCALE GENOMIC DNA]</scope>
    <source>
        <strain evidence="8">AK-0245</strain>
        <tissue evidence="8">Whole organism</tissue>
    </source>
</reference>
<dbReference type="PROSITE" id="PS50968">
    <property type="entry name" value="BIOTINYL_LIPOYL"/>
    <property type="match status" value="1"/>
</dbReference>
<evidence type="ECO:0000313" key="8">
    <source>
        <dbReference type="EMBL" id="TGZ67597.1"/>
    </source>
</evidence>
<keyword evidence="2 4" id="KW-0450">Lipoyl</keyword>
<protein>
    <recommendedName>
        <fullName evidence="4">Dihydrolipoamide acetyltransferase component of pyruvate dehydrogenase complex</fullName>
        <ecNumber evidence="4">2.3.1.-</ecNumber>
    </recommendedName>
</protein>
<feature type="domain" description="Peripheral subunit-binding (PSBD)" evidence="7">
    <location>
        <begin position="225"/>
        <end position="264"/>
    </location>
</feature>
<proteinExistence type="inferred from homology"/>
<dbReference type="EMBL" id="SJOL01006408">
    <property type="protein sequence ID" value="TGZ67597.1"/>
    <property type="molecule type" value="Genomic_DNA"/>
</dbReference>
<dbReference type="SUPFAM" id="SSF51230">
    <property type="entry name" value="Single hybrid motif"/>
    <property type="match status" value="1"/>
</dbReference>
<dbReference type="InterPro" id="IPR036625">
    <property type="entry name" value="E3-bd_dom_sf"/>
</dbReference>
<evidence type="ECO:0000259" key="6">
    <source>
        <dbReference type="PROSITE" id="PS50968"/>
    </source>
</evidence>
<evidence type="ECO:0000256" key="2">
    <source>
        <dbReference type="ARBA" id="ARBA00022823"/>
    </source>
</evidence>
<comment type="similarity">
    <text evidence="1 4">Belongs to the 2-oxoacid dehydrogenase family.</text>
</comment>
<dbReference type="STRING" id="147828.A0A4S2M1J6"/>
<feature type="domain" description="Lipoyl-binding" evidence="6">
    <location>
        <begin position="90"/>
        <end position="166"/>
    </location>
</feature>
<feature type="region of interest" description="Disordered" evidence="5">
    <location>
        <begin position="186"/>
        <end position="221"/>
    </location>
</feature>
<dbReference type="Pfam" id="PF00198">
    <property type="entry name" value="2-oxoacid_dh"/>
    <property type="match status" value="2"/>
</dbReference>
<dbReference type="Pfam" id="PF00364">
    <property type="entry name" value="Biotin_lipoyl"/>
    <property type="match status" value="1"/>
</dbReference>
<dbReference type="InterPro" id="IPR004167">
    <property type="entry name" value="PSBD"/>
</dbReference>
<feature type="compositionally biased region" description="Pro residues" evidence="5">
    <location>
        <begin position="195"/>
        <end position="208"/>
    </location>
</feature>
<dbReference type="GO" id="GO:0045254">
    <property type="term" value="C:pyruvate dehydrogenase complex"/>
    <property type="evidence" value="ECO:0007669"/>
    <property type="project" value="InterPro"/>
</dbReference>
<dbReference type="Pfam" id="PF02817">
    <property type="entry name" value="E3_binding"/>
    <property type="match status" value="1"/>
</dbReference>
<dbReference type="InterPro" id="IPR000089">
    <property type="entry name" value="Biotin_lipoyl"/>
</dbReference>
<dbReference type="InterPro" id="IPR045257">
    <property type="entry name" value="E2/Pdx1"/>
</dbReference>
<dbReference type="InterPro" id="IPR003016">
    <property type="entry name" value="2-oxoA_DH_lipoyl-BS"/>
</dbReference>
<dbReference type="GO" id="GO:0004742">
    <property type="term" value="F:dihydrolipoyllysine-residue acetyltransferase activity"/>
    <property type="evidence" value="ECO:0007669"/>
    <property type="project" value="TreeGrafter"/>
</dbReference>
<keyword evidence="4" id="KW-0012">Acyltransferase</keyword>
<dbReference type="Gene3D" id="2.40.50.100">
    <property type="match status" value="1"/>
</dbReference>
<evidence type="ECO:0000256" key="5">
    <source>
        <dbReference type="SAM" id="MobiDB-lite"/>
    </source>
</evidence>
<dbReference type="PANTHER" id="PTHR23151:SF90">
    <property type="entry name" value="DIHYDROLIPOYLLYSINE-RESIDUE ACETYLTRANSFERASE COMPONENT OF PYRUVATE DEHYDROGENASE COMPLEX, MITOCHONDRIAL-RELATED"/>
    <property type="match status" value="1"/>
</dbReference>
<dbReference type="Proteomes" id="UP000308267">
    <property type="component" value="Unassembled WGS sequence"/>
</dbReference>
<evidence type="ECO:0000256" key="4">
    <source>
        <dbReference type="RuleBase" id="RU003423"/>
    </source>
</evidence>
<keyword evidence="3" id="KW-0809">Transit peptide</keyword>
<dbReference type="PROSITE" id="PS51826">
    <property type="entry name" value="PSBD"/>
    <property type="match status" value="1"/>
</dbReference>
<keyword evidence="4" id="KW-0808">Transferase</keyword>
<dbReference type="CDD" id="cd06849">
    <property type="entry name" value="lipoyl_domain"/>
    <property type="match status" value="1"/>
</dbReference>
<dbReference type="InterPro" id="IPR023213">
    <property type="entry name" value="CAT-like_dom_sf"/>
</dbReference>
<evidence type="ECO:0000313" key="9">
    <source>
        <dbReference type="Proteomes" id="UP000308267"/>
    </source>
</evidence>
<dbReference type="InterPro" id="IPR011053">
    <property type="entry name" value="Single_hybrid_motif"/>
</dbReference>
<comment type="cofactor">
    <cofactor evidence="4">
        <name>(R)-lipoate</name>
        <dbReference type="ChEBI" id="CHEBI:83088"/>
    </cofactor>
</comment>
<dbReference type="InterPro" id="IPR001078">
    <property type="entry name" value="2-oxoacid_DH_actylTfrase"/>
</dbReference>
<organism evidence="8 9">
    <name type="scientific">Opisthorchis felineus</name>
    <dbReference type="NCBI Taxonomy" id="147828"/>
    <lineage>
        <taxon>Eukaryota</taxon>
        <taxon>Metazoa</taxon>
        <taxon>Spiralia</taxon>
        <taxon>Lophotrochozoa</taxon>
        <taxon>Platyhelminthes</taxon>
        <taxon>Trematoda</taxon>
        <taxon>Digenea</taxon>
        <taxon>Opisthorchiida</taxon>
        <taxon>Opisthorchiata</taxon>
        <taxon>Opisthorchiidae</taxon>
        <taxon>Opisthorchis</taxon>
    </lineage>
</organism>
<comment type="caution">
    <text evidence="8">The sequence shown here is derived from an EMBL/GenBank/DDBJ whole genome shotgun (WGS) entry which is preliminary data.</text>
</comment>
<dbReference type="PROSITE" id="PS00189">
    <property type="entry name" value="LIPOYL"/>
    <property type="match status" value="1"/>
</dbReference>
<dbReference type="SUPFAM" id="SSF47005">
    <property type="entry name" value="Peripheral subunit-binding domain of 2-oxo acid dehydrogenase complex"/>
    <property type="match status" value="1"/>
</dbReference>
<dbReference type="OrthoDB" id="537444at2759"/>
<accession>A0A4S2M1J6</accession>
<evidence type="ECO:0000256" key="1">
    <source>
        <dbReference type="ARBA" id="ARBA00007317"/>
    </source>
</evidence>
<keyword evidence="9" id="KW-1185">Reference proteome</keyword>
<gene>
    <name evidence="8" type="ORF">CRM22_004686</name>
</gene>
<dbReference type="EC" id="2.3.1.-" evidence="4"/>
<dbReference type="AlphaFoldDB" id="A0A4S2M1J6"/>
<dbReference type="Gene3D" id="4.10.320.10">
    <property type="entry name" value="E3-binding domain"/>
    <property type="match status" value="1"/>
</dbReference>
<sequence length="543" mass="58239">MALRSSVRIVSPWWYPTGCCSRYATRQGYSCAPIIYSHPRNLKTVCSSYPRTFTSSCFVRTLSGVYRGEPTHQNSILFTPIARLSDYPPHNLVKLPSLSPTMETGTVVSWAKNEGDEVNEGDLLAEIETDKATMSFDANDSGILAKILVSSGTRDIPVGTPLCIIVQDPGSVAAFKEYVASAAPPTPAAKAAPETPAPPATPAPPTAPTVPTLGTPKPATGDRVFISPLARRLAAEQGIDINQLSGLGTGIRGMVRAADLANARPSAAAVSAATAMAGSFVDIPTSGLRAVIASRLTESNQTIPHYYLTTDIIMDDVLELRQDINAKLAKRSVKAEDAVKVTVNDIIIKAIAATCRKVPECNSSWQGDFIRHRAYFTFTGRSGVKRSFRTKNAFLLFALRFNTVDVNVAVATSQGLITPIVYGADSKGLVEINQEVRALAAKAKENKLQLHEFQGGTFTVSNLGMFGISSFCAIISPPQACLLAVGNTQQQIFPDENTSSGFRKRQVMSVTLCCDHRVVDGAVGAQWLAEFKSLLENPALMLV</sequence>
<evidence type="ECO:0000256" key="3">
    <source>
        <dbReference type="ARBA" id="ARBA00022946"/>
    </source>
</evidence>
<dbReference type="GO" id="GO:0006086">
    <property type="term" value="P:pyruvate decarboxylation to acetyl-CoA"/>
    <property type="evidence" value="ECO:0007669"/>
    <property type="project" value="InterPro"/>
</dbReference>
<evidence type="ECO:0000259" key="7">
    <source>
        <dbReference type="PROSITE" id="PS51826"/>
    </source>
</evidence>
<name>A0A4S2M1J6_OPIFE</name>
<dbReference type="FunFam" id="2.40.50.100:FF:000010">
    <property type="entry name" value="Acetyltransferase component of pyruvate dehydrogenase complex"/>
    <property type="match status" value="1"/>
</dbReference>
<dbReference type="SUPFAM" id="SSF52777">
    <property type="entry name" value="CoA-dependent acyltransferases"/>
    <property type="match status" value="1"/>
</dbReference>
<dbReference type="Gene3D" id="3.30.559.10">
    <property type="entry name" value="Chloramphenicol acetyltransferase-like domain"/>
    <property type="match status" value="1"/>
</dbReference>